<feature type="compositionally biased region" description="Polar residues" evidence="1">
    <location>
        <begin position="204"/>
        <end position="218"/>
    </location>
</feature>
<proteinExistence type="predicted"/>
<protein>
    <recommendedName>
        <fullName evidence="4">HNH nuclease domain-containing protein</fullName>
    </recommendedName>
</protein>
<dbReference type="Proteomes" id="UP001172101">
    <property type="component" value="Unassembled WGS sequence"/>
</dbReference>
<evidence type="ECO:0008006" key="4">
    <source>
        <dbReference type="Google" id="ProtNLM"/>
    </source>
</evidence>
<sequence>MSSTVTPEMRQMGWNVHFLDLSGQRFAPCIWRVPTPTRRYDARYLPPDKPPNDPRVAVYPIRRRAKAISPSKRNASGSSVRSRSLSPNKEEDDDALGGIVIPESAIPIDEARQGITKLRQRCMTGGVSCAISGLGKSWFSSPAIGPAIQAAHIVPQIHYHLYPPGPGRTRPDPENNHWDMCCIENMAAVTRIMATRVLASSQVISPPAQQFRDSQATGTGRPDDPGSRDPEKRLA</sequence>
<dbReference type="RefSeq" id="XP_060301855.1">
    <property type="nucleotide sequence ID" value="XM_060439052.1"/>
</dbReference>
<feature type="region of interest" description="Disordered" evidence="1">
    <location>
        <begin position="67"/>
        <end position="97"/>
    </location>
</feature>
<feature type="compositionally biased region" description="Low complexity" evidence="1">
    <location>
        <begin position="73"/>
        <end position="86"/>
    </location>
</feature>
<feature type="region of interest" description="Disordered" evidence="1">
    <location>
        <begin position="204"/>
        <end position="235"/>
    </location>
</feature>
<reference evidence="2" key="1">
    <citation type="submission" date="2023-06" db="EMBL/GenBank/DDBJ databases">
        <title>Genome-scale phylogeny and comparative genomics of the fungal order Sordariales.</title>
        <authorList>
            <consortium name="Lawrence Berkeley National Laboratory"/>
            <person name="Hensen N."/>
            <person name="Bonometti L."/>
            <person name="Westerberg I."/>
            <person name="Brannstrom I.O."/>
            <person name="Guillou S."/>
            <person name="Cros-Aarteil S."/>
            <person name="Calhoun S."/>
            <person name="Haridas S."/>
            <person name="Kuo A."/>
            <person name="Mondo S."/>
            <person name="Pangilinan J."/>
            <person name="Riley R."/>
            <person name="LaButti K."/>
            <person name="Andreopoulos B."/>
            <person name="Lipzen A."/>
            <person name="Chen C."/>
            <person name="Yanf M."/>
            <person name="Daum C."/>
            <person name="Ng V."/>
            <person name="Clum A."/>
            <person name="Steindorff A."/>
            <person name="Ohm R."/>
            <person name="Martin F."/>
            <person name="Silar P."/>
            <person name="Natvig D."/>
            <person name="Lalanne C."/>
            <person name="Gautier V."/>
            <person name="Ament-velasquez S.L."/>
            <person name="Kruys A."/>
            <person name="Hutchinson M.I."/>
            <person name="Powell A.J."/>
            <person name="Barry K."/>
            <person name="Miller A.N."/>
            <person name="Grigoriev I.V."/>
            <person name="Debuchy R."/>
            <person name="Gladieux P."/>
            <person name="Thoren M.H."/>
            <person name="Johannesson H."/>
        </authorList>
    </citation>
    <scope>NUCLEOTIDE SEQUENCE</scope>
    <source>
        <strain evidence="2">SMH2392-1A</strain>
    </source>
</reference>
<name>A0AA40EF43_9PEZI</name>
<dbReference type="EMBL" id="JAUIRO010000001">
    <property type="protein sequence ID" value="KAK0732978.1"/>
    <property type="molecule type" value="Genomic_DNA"/>
</dbReference>
<keyword evidence="3" id="KW-1185">Reference proteome</keyword>
<feature type="compositionally biased region" description="Basic and acidic residues" evidence="1">
    <location>
        <begin position="221"/>
        <end position="235"/>
    </location>
</feature>
<organism evidence="2 3">
    <name type="scientific">Lasiosphaeria miniovina</name>
    <dbReference type="NCBI Taxonomy" id="1954250"/>
    <lineage>
        <taxon>Eukaryota</taxon>
        <taxon>Fungi</taxon>
        <taxon>Dikarya</taxon>
        <taxon>Ascomycota</taxon>
        <taxon>Pezizomycotina</taxon>
        <taxon>Sordariomycetes</taxon>
        <taxon>Sordariomycetidae</taxon>
        <taxon>Sordariales</taxon>
        <taxon>Lasiosphaeriaceae</taxon>
        <taxon>Lasiosphaeria</taxon>
    </lineage>
</organism>
<gene>
    <name evidence="2" type="ORF">B0T26DRAFT_669437</name>
</gene>
<dbReference type="GeneID" id="85322322"/>
<accession>A0AA40EF43</accession>
<evidence type="ECO:0000256" key="1">
    <source>
        <dbReference type="SAM" id="MobiDB-lite"/>
    </source>
</evidence>
<dbReference type="AlphaFoldDB" id="A0AA40EF43"/>
<comment type="caution">
    <text evidence="2">The sequence shown here is derived from an EMBL/GenBank/DDBJ whole genome shotgun (WGS) entry which is preliminary data.</text>
</comment>
<evidence type="ECO:0000313" key="3">
    <source>
        <dbReference type="Proteomes" id="UP001172101"/>
    </source>
</evidence>
<evidence type="ECO:0000313" key="2">
    <source>
        <dbReference type="EMBL" id="KAK0732978.1"/>
    </source>
</evidence>